<dbReference type="EMBL" id="KQ981905">
    <property type="protein sequence ID" value="KYN33355.1"/>
    <property type="molecule type" value="Genomic_DNA"/>
</dbReference>
<evidence type="ECO:0000313" key="3">
    <source>
        <dbReference type="Proteomes" id="UP000078541"/>
    </source>
</evidence>
<protein>
    <recommendedName>
        <fullName evidence="1">Ig-like domain-containing protein</fullName>
    </recommendedName>
</protein>
<dbReference type="Pfam" id="PF13927">
    <property type="entry name" value="Ig_3"/>
    <property type="match status" value="1"/>
</dbReference>
<name>A0A195EYI6_9HYME</name>
<dbReference type="GO" id="GO:0032589">
    <property type="term" value="C:neuron projection membrane"/>
    <property type="evidence" value="ECO:0007669"/>
    <property type="project" value="TreeGrafter"/>
</dbReference>
<dbReference type="Gene3D" id="2.60.40.10">
    <property type="entry name" value="Immunoglobulins"/>
    <property type="match status" value="2"/>
</dbReference>
<dbReference type="AlphaFoldDB" id="A0A195EYI6"/>
<dbReference type="InterPro" id="IPR003599">
    <property type="entry name" value="Ig_sub"/>
</dbReference>
<dbReference type="InterPro" id="IPR013783">
    <property type="entry name" value="Ig-like_fold"/>
</dbReference>
<evidence type="ECO:0000259" key="1">
    <source>
        <dbReference type="PROSITE" id="PS50835"/>
    </source>
</evidence>
<dbReference type="InterPro" id="IPR036179">
    <property type="entry name" value="Ig-like_dom_sf"/>
</dbReference>
<dbReference type="GO" id="GO:0050808">
    <property type="term" value="P:synapse organization"/>
    <property type="evidence" value="ECO:0007669"/>
    <property type="project" value="TreeGrafter"/>
</dbReference>
<dbReference type="InterPro" id="IPR037448">
    <property type="entry name" value="Zig-8"/>
</dbReference>
<dbReference type="SMART" id="SM00409">
    <property type="entry name" value="IG"/>
    <property type="match status" value="2"/>
</dbReference>
<evidence type="ECO:0000313" key="2">
    <source>
        <dbReference type="EMBL" id="KYN33355.1"/>
    </source>
</evidence>
<sequence length="400" mass="44958">MNSLDGTTGKPLDVDLPPTLPMTFGTENSTSISAQSGSTALMPCVVHNLGEGTSDARALALNMPRPFRCYPIVSGYRSISMNRLYSILLGFIDFYSLKCENGYWPSRFNVKYFLAFCLLRIDFIGHFSTVYPFCEQISHWFMVDRKMEDKLLVSWIKRKNLLLHELLTVGLTTYANDERFQAIHFHHSEDWTLQIKYVQPRDAGLYECQVSTHPPTSIFLLLDVVGIDAHSLWGALRPRANVSNHISTIICGRDSSKSVSGLAEARAEIVGPVEKFVRPGSTLQLHCLVKKSTEVPSYLFWYHNFRMINYDVDQGVNVSTDLVGRESWLEVPKASDRHSGNYTCEASNAQPARVLVHVFKGDNPAAMQHSMASSPSLMACTALFIMFVTLKLALQTNWSL</sequence>
<feature type="domain" description="Ig-like" evidence="1">
    <location>
        <begin position="238"/>
        <end position="355"/>
    </location>
</feature>
<dbReference type="PANTHER" id="PTHR23279">
    <property type="entry name" value="DEFECTIVE PROBOSCIS EXTENSION RESPONSE DPR -RELATED"/>
    <property type="match status" value="1"/>
</dbReference>
<dbReference type="PROSITE" id="PS50835">
    <property type="entry name" value="IG_LIKE"/>
    <property type="match status" value="2"/>
</dbReference>
<dbReference type="SUPFAM" id="SSF48726">
    <property type="entry name" value="Immunoglobulin"/>
    <property type="match status" value="2"/>
</dbReference>
<accession>A0A195EYI6</accession>
<dbReference type="PANTHER" id="PTHR23279:SF37">
    <property type="entry name" value="DEFECTIVE PROBOSCIS EXTENSION RESPONSE 13, ISOFORM B"/>
    <property type="match status" value="1"/>
</dbReference>
<reference evidence="2 3" key="1">
    <citation type="submission" date="2016-03" db="EMBL/GenBank/DDBJ databases">
        <title>Trachymyrmex septentrionalis WGS genome.</title>
        <authorList>
            <person name="Nygaard S."/>
            <person name="Hu H."/>
            <person name="Boomsma J."/>
            <person name="Zhang G."/>
        </authorList>
    </citation>
    <scope>NUCLEOTIDE SEQUENCE [LARGE SCALE GENOMIC DNA]</scope>
    <source>
        <strain evidence="2">Tsep2-gDNA-1</strain>
        <tissue evidence="2">Whole body</tissue>
    </source>
</reference>
<gene>
    <name evidence="2" type="ORF">ALC56_12066</name>
</gene>
<feature type="domain" description="Ig-like" evidence="1">
    <location>
        <begin position="134"/>
        <end position="219"/>
    </location>
</feature>
<organism evidence="2 3">
    <name type="scientific">Trachymyrmex septentrionalis</name>
    <dbReference type="NCBI Taxonomy" id="34720"/>
    <lineage>
        <taxon>Eukaryota</taxon>
        <taxon>Metazoa</taxon>
        <taxon>Ecdysozoa</taxon>
        <taxon>Arthropoda</taxon>
        <taxon>Hexapoda</taxon>
        <taxon>Insecta</taxon>
        <taxon>Pterygota</taxon>
        <taxon>Neoptera</taxon>
        <taxon>Endopterygota</taxon>
        <taxon>Hymenoptera</taxon>
        <taxon>Apocrita</taxon>
        <taxon>Aculeata</taxon>
        <taxon>Formicoidea</taxon>
        <taxon>Formicidae</taxon>
        <taxon>Myrmicinae</taxon>
        <taxon>Trachymyrmex</taxon>
    </lineage>
</organism>
<dbReference type="Proteomes" id="UP000078541">
    <property type="component" value="Unassembled WGS sequence"/>
</dbReference>
<dbReference type="STRING" id="34720.A0A195EYI6"/>
<proteinExistence type="predicted"/>
<dbReference type="InterPro" id="IPR007110">
    <property type="entry name" value="Ig-like_dom"/>
</dbReference>
<keyword evidence="3" id="KW-1185">Reference proteome</keyword>